<evidence type="ECO:0000313" key="1">
    <source>
        <dbReference type="EMBL" id="TNV77842.1"/>
    </source>
</evidence>
<protein>
    <submittedName>
        <fullName evidence="1">Uncharacterized protein</fullName>
    </submittedName>
</protein>
<sequence>MAGDFIARTQPINIKGKKVFANYQLSTYFFSAFNQTCSYRSVHEIVDVKACLQVNFHISYTNRNCKLICFLKLNLSIRPHSDSNQRNLFDRPTILKPLTQYC</sequence>
<evidence type="ECO:0000313" key="2">
    <source>
        <dbReference type="Proteomes" id="UP000785679"/>
    </source>
</evidence>
<dbReference type="Proteomes" id="UP000785679">
    <property type="component" value="Unassembled WGS sequence"/>
</dbReference>
<organism evidence="1 2">
    <name type="scientific">Halteria grandinella</name>
    <dbReference type="NCBI Taxonomy" id="5974"/>
    <lineage>
        <taxon>Eukaryota</taxon>
        <taxon>Sar</taxon>
        <taxon>Alveolata</taxon>
        <taxon>Ciliophora</taxon>
        <taxon>Intramacronucleata</taxon>
        <taxon>Spirotrichea</taxon>
        <taxon>Stichotrichia</taxon>
        <taxon>Sporadotrichida</taxon>
        <taxon>Halteriidae</taxon>
        <taxon>Halteria</taxon>
    </lineage>
</organism>
<proteinExistence type="predicted"/>
<accession>A0A8J8NLQ4</accession>
<comment type="caution">
    <text evidence="1">The sequence shown here is derived from an EMBL/GenBank/DDBJ whole genome shotgun (WGS) entry which is preliminary data.</text>
</comment>
<keyword evidence="2" id="KW-1185">Reference proteome</keyword>
<reference evidence="1" key="1">
    <citation type="submission" date="2019-06" db="EMBL/GenBank/DDBJ databases">
        <authorList>
            <person name="Zheng W."/>
        </authorList>
    </citation>
    <scope>NUCLEOTIDE SEQUENCE</scope>
    <source>
        <strain evidence="1">QDHG01</strain>
    </source>
</reference>
<name>A0A8J8NLQ4_HALGN</name>
<dbReference type="AlphaFoldDB" id="A0A8J8NLQ4"/>
<dbReference type="EMBL" id="RRYP01011270">
    <property type="protein sequence ID" value="TNV77842.1"/>
    <property type="molecule type" value="Genomic_DNA"/>
</dbReference>
<gene>
    <name evidence="1" type="ORF">FGO68_gene16598</name>
</gene>